<gene>
    <name evidence="1" type="ORF">BDP27DRAFT_1384954</name>
</gene>
<keyword evidence="2" id="KW-1185">Reference proteome</keyword>
<organism evidence="1 2">
    <name type="scientific">Rhodocollybia butyracea</name>
    <dbReference type="NCBI Taxonomy" id="206335"/>
    <lineage>
        <taxon>Eukaryota</taxon>
        <taxon>Fungi</taxon>
        <taxon>Dikarya</taxon>
        <taxon>Basidiomycota</taxon>
        <taxon>Agaricomycotina</taxon>
        <taxon>Agaricomycetes</taxon>
        <taxon>Agaricomycetidae</taxon>
        <taxon>Agaricales</taxon>
        <taxon>Marasmiineae</taxon>
        <taxon>Omphalotaceae</taxon>
        <taxon>Rhodocollybia</taxon>
    </lineage>
</organism>
<dbReference type="InterPro" id="IPR041078">
    <property type="entry name" value="Plavaka"/>
</dbReference>
<accession>A0A9P5PJR8</accession>
<evidence type="ECO:0000313" key="1">
    <source>
        <dbReference type="EMBL" id="KAF9063275.1"/>
    </source>
</evidence>
<dbReference type="AlphaFoldDB" id="A0A9P5PJR8"/>
<dbReference type="EMBL" id="JADNRY010000149">
    <property type="protein sequence ID" value="KAF9063275.1"/>
    <property type="molecule type" value="Genomic_DNA"/>
</dbReference>
<dbReference type="Proteomes" id="UP000772434">
    <property type="component" value="Unassembled WGS sequence"/>
</dbReference>
<proteinExistence type="predicted"/>
<name>A0A9P5PJR8_9AGAR</name>
<protein>
    <submittedName>
        <fullName evidence="1">Uncharacterized protein</fullName>
    </submittedName>
</protein>
<reference evidence="1" key="1">
    <citation type="submission" date="2020-11" db="EMBL/GenBank/DDBJ databases">
        <authorList>
            <consortium name="DOE Joint Genome Institute"/>
            <person name="Ahrendt S."/>
            <person name="Riley R."/>
            <person name="Andreopoulos W."/>
            <person name="Labutti K."/>
            <person name="Pangilinan J."/>
            <person name="Ruiz-Duenas F.J."/>
            <person name="Barrasa J.M."/>
            <person name="Sanchez-Garcia M."/>
            <person name="Camarero S."/>
            <person name="Miyauchi S."/>
            <person name="Serrano A."/>
            <person name="Linde D."/>
            <person name="Babiker R."/>
            <person name="Drula E."/>
            <person name="Ayuso-Fernandez I."/>
            <person name="Pacheco R."/>
            <person name="Padilla G."/>
            <person name="Ferreira P."/>
            <person name="Barriuso J."/>
            <person name="Kellner H."/>
            <person name="Castanera R."/>
            <person name="Alfaro M."/>
            <person name="Ramirez L."/>
            <person name="Pisabarro A.G."/>
            <person name="Kuo A."/>
            <person name="Tritt A."/>
            <person name="Lipzen A."/>
            <person name="He G."/>
            <person name="Yan M."/>
            <person name="Ng V."/>
            <person name="Cullen D."/>
            <person name="Martin F."/>
            <person name="Rosso M.-N."/>
            <person name="Henrissat B."/>
            <person name="Hibbett D."/>
            <person name="Martinez A.T."/>
            <person name="Grigoriev I.V."/>
        </authorList>
    </citation>
    <scope>NUCLEOTIDE SEQUENCE</scope>
    <source>
        <strain evidence="1">AH 40177</strain>
    </source>
</reference>
<comment type="caution">
    <text evidence="1">The sequence shown here is derived from an EMBL/GenBank/DDBJ whole genome shotgun (WGS) entry which is preliminary data.</text>
</comment>
<dbReference type="Pfam" id="PF18759">
    <property type="entry name" value="Plavaka"/>
    <property type="match status" value="1"/>
</dbReference>
<sequence length="602" mass="68600">MKVIGDLKDADSNFWTETLELWHQDPLDCVAEILGNPLFENHQTYCPQHVFQQQQQDGSPFNQEYNEMWTADWWWETQDKLPDHVTIAPIILASDETQLSNFSGDKKAWPVYLTVGNVAKAERRKPSSRAWVLLGYIPVSKLECYSEEKQSDAGCQLFHDCMRKMPKPLIKKELNPTEMACADGFLRSFHAILAAYIADYPEQCCIACCRENSCPKCIVQPKERGDPGPLNSVYCNPDVVIKAIAPKSQGLRPAEFKNQNLCPKGVFSDHVLSWAKQSIKDGKQEIDKGISGVSQWTGGEYRSMAKVFLVQLQTLRICEHFNISKVHNVKHYVEAICSRGTTDNFNSEISERLHIDLAKAGYRASNKQNYMVQMKIWLQHQEAIQRFAVYLEWAVKDYVAQSMDDNKEEQEQEQEQEEMDIDELPVDATDNNAMDTNNNDKTTYHVAKKPAMHVTISSIIKYFNANWFLWYLNDFLHKNSFITNPYNSEAASENCVDIVHATKAEPERLTVNGIKAAVLAKTSTVLVCMAENDPTKGPLQGLQVARVFVIFQLPAAILPNSDPLVFLHLFKPFSKPVLDLHLFNISYAYQQRYKQGIVLPLS</sequence>
<dbReference type="OrthoDB" id="2418900at2759"/>
<evidence type="ECO:0000313" key="2">
    <source>
        <dbReference type="Proteomes" id="UP000772434"/>
    </source>
</evidence>